<gene>
    <name evidence="2" type="ORF">EUX98_g3289</name>
</gene>
<dbReference type="AlphaFoldDB" id="A0A4S4MZE8"/>
<keyword evidence="1" id="KW-0732">Signal</keyword>
<name>A0A4S4MZE8_9APHY</name>
<evidence type="ECO:0000256" key="1">
    <source>
        <dbReference type="SAM" id="SignalP"/>
    </source>
</evidence>
<keyword evidence="3" id="KW-1185">Reference proteome</keyword>
<dbReference type="Proteomes" id="UP000308730">
    <property type="component" value="Unassembled WGS sequence"/>
</dbReference>
<organism evidence="2 3">
    <name type="scientific">Antrodiella citrinella</name>
    <dbReference type="NCBI Taxonomy" id="2447956"/>
    <lineage>
        <taxon>Eukaryota</taxon>
        <taxon>Fungi</taxon>
        <taxon>Dikarya</taxon>
        <taxon>Basidiomycota</taxon>
        <taxon>Agaricomycotina</taxon>
        <taxon>Agaricomycetes</taxon>
        <taxon>Polyporales</taxon>
        <taxon>Steccherinaceae</taxon>
        <taxon>Antrodiella</taxon>
    </lineage>
</organism>
<feature type="chain" id="PRO_5020480417" evidence="1">
    <location>
        <begin position="21"/>
        <end position="243"/>
    </location>
</feature>
<evidence type="ECO:0000313" key="2">
    <source>
        <dbReference type="EMBL" id="THH30898.1"/>
    </source>
</evidence>
<reference evidence="2 3" key="1">
    <citation type="submission" date="2019-02" db="EMBL/GenBank/DDBJ databases">
        <title>Genome sequencing of the rare red list fungi Antrodiella citrinella (Flaviporus citrinellus).</title>
        <authorList>
            <person name="Buettner E."/>
            <person name="Kellner H."/>
        </authorList>
    </citation>
    <scope>NUCLEOTIDE SEQUENCE [LARGE SCALE GENOMIC DNA]</scope>
    <source>
        <strain evidence="2 3">DSM 108506</strain>
    </source>
</reference>
<evidence type="ECO:0000313" key="3">
    <source>
        <dbReference type="Proteomes" id="UP000308730"/>
    </source>
</evidence>
<dbReference type="OrthoDB" id="3255642at2759"/>
<proteinExistence type="predicted"/>
<feature type="signal peptide" evidence="1">
    <location>
        <begin position="1"/>
        <end position="20"/>
    </location>
</feature>
<comment type="caution">
    <text evidence="2">The sequence shown here is derived from an EMBL/GenBank/DDBJ whole genome shotgun (WGS) entry which is preliminary data.</text>
</comment>
<protein>
    <submittedName>
        <fullName evidence="2">Uncharacterized protein</fullName>
    </submittedName>
</protein>
<dbReference type="PROSITE" id="PS51257">
    <property type="entry name" value="PROKAR_LIPOPROTEIN"/>
    <property type="match status" value="1"/>
</dbReference>
<accession>A0A4S4MZE8</accession>
<dbReference type="EMBL" id="SGPM01000064">
    <property type="protein sequence ID" value="THH30898.1"/>
    <property type="molecule type" value="Genomic_DNA"/>
</dbReference>
<sequence length="243" mass="26951">MRFSTIFSLILVTVPVTVSACEGDCIVGITNTYLDYYDKGPIEEIYKTVASQISDIMPNHPGPSTVMTYLQPILDAYKQQAYDGMETAIFPSYFHGKCLDANGNEPAGCPNPDCPIVCGTPGSLVHFFPHLRYIAFNQTRHIMNDLTRPGSDTYKQVEQNVLEAAQNGHQASARMLRVYGRSMPIVLELQKRASSMKDQIRVAMDRVTPLLELKCGGSGNGDTNGLPDCSWEEDLKKYILSFP</sequence>